<dbReference type="SMART" id="SM00866">
    <property type="entry name" value="UTRA"/>
    <property type="match status" value="1"/>
</dbReference>
<comment type="caution">
    <text evidence="6">The sequence shown here is derived from an EMBL/GenBank/DDBJ whole genome shotgun (WGS) entry which is preliminary data.</text>
</comment>
<evidence type="ECO:0000256" key="1">
    <source>
        <dbReference type="ARBA" id="ARBA00023015"/>
    </source>
</evidence>
<dbReference type="EMBL" id="SDWW01000018">
    <property type="protein sequence ID" value="RYV51329.1"/>
    <property type="molecule type" value="Genomic_DNA"/>
</dbReference>
<dbReference type="AlphaFoldDB" id="A0A4Q5MZY9"/>
<evidence type="ECO:0000256" key="2">
    <source>
        <dbReference type="ARBA" id="ARBA00023125"/>
    </source>
</evidence>
<dbReference type="Proteomes" id="UP000293764">
    <property type="component" value="Unassembled WGS sequence"/>
</dbReference>
<dbReference type="SUPFAM" id="SSF64288">
    <property type="entry name" value="Chorismate lyase-like"/>
    <property type="match status" value="1"/>
</dbReference>
<dbReference type="RefSeq" id="WP_130102395.1">
    <property type="nucleotide sequence ID" value="NZ_SDWW01000018.1"/>
</dbReference>
<dbReference type="InterPro" id="IPR000524">
    <property type="entry name" value="Tscrpt_reg_HTH_GntR"/>
</dbReference>
<dbReference type="PANTHER" id="PTHR44846:SF1">
    <property type="entry name" value="MANNOSYL-D-GLYCERATE TRANSPORT_METABOLISM SYSTEM REPRESSOR MNGR-RELATED"/>
    <property type="match status" value="1"/>
</dbReference>
<dbReference type="GO" id="GO:0003677">
    <property type="term" value="F:DNA binding"/>
    <property type="evidence" value="ECO:0007669"/>
    <property type="project" value="UniProtKB-KW"/>
</dbReference>
<dbReference type="Gene3D" id="3.40.1410.10">
    <property type="entry name" value="Chorismate lyase-like"/>
    <property type="match status" value="1"/>
</dbReference>
<dbReference type="OrthoDB" id="7363114at2"/>
<dbReference type="InterPro" id="IPR036388">
    <property type="entry name" value="WH-like_DNA-bd_sf"/>
</dbReference>
<dbReference type="PRINTS" id="PR00035">
    <property type="entry name" value="HTHGNTR"/>
</dbReference>
<dbReference type="GO" id="GO:0045892">
    <property type="term" value="P:negative regulation of DNA-templated transcription"/>
    <property type="evidence" value="ECO:0007669"/>
    <property type="project" value="TreeGrafter"/>
</dbReference>
<keyword evidence="3" id="KW-0804">Transcription</keyword>
<evidence type="ECO:0000256" key="4">
    <source>
        <dbReference type="SAM" id="MobiDB-lite"/>
    </source>
</evidence>
<evidence type="ECO:0000256" key="3">
    <source>
        <dbReference type="ARBA" id="ARBA00023163"/>
    </source>
</evidence>
<gene>
    <name evidence="6" type="ORF">EUA98_09260</name>
</gene>
<evidence type="ECO:0000313" key="7">
    <source>
        <dbReference type="Proteomes" id="UP000293764"/>
    </source>
</evidence>
<sequence length="261" mass="28940">MSAPVDELCGQIRALIRHDEVRPGDRLGDERSIAISLGVPRSRLRQALDRLEEEGVVRRRIGRGGGIVASDGRLERNLSTIEGLPVIARQQGIRLETRILRAEVALASGQDQRLLDLTPNDYVYRLLRLRLADGRPLSLEASRLPTATFPNLLLQDLSSLYAVLSSHYDVTPAVSDETLEVVLADDERAGLLEVATGTPLIYVHRTTADAAGRPIEIGREYFIGTRVRFHLRNYGFVRHPHRDPGGSDDLLPARAATPRPR</sequence>
<dbReference type="Gene3D" id="1.10.10.10">
    <property type="entry name" value="Winged helix-like DNA-binding domain superfamily/Winged helix DNA-binding domain"/>
    <property type="match status" value="1"/>
</dbReference>
<proteinExistence type="predicted"/>
<evidence type="ECO:0000259" key="5">
    <source>
        <dbReference type="PROSITE" id="PS50949"/>
    </source>
</evidence>
<dbReference type="InterPro" id="IPR036390">
    <property type="entry name" value="WH_DNA-bd_sf"/>
</dbReference>
<dbReference type="SMART" id="SM00345">
    <property type="entry name" value="HTH_GNTR"/>
    <property type="match status" value="1"/>
</dbReference>
<protein>
    <submittedName>
        <fullName evidence="6">GntR family transcriptional regulator</fullName>
    </submittedName>
</protein>
<keyword evidence="1" id="KW-0805">Transcription regulation</keyword>
<accession>A0A4Q5MZY9</accession>
<dbReference type="Pfam" id="PF07702">
    <property type="entry name" value="UTRA"/>
    <property type="match status" value="1"/>
</dbReference>
<dbReference type="InterPro" id="IPR050679">
    <property type="entry name" value="Bact_HTH_transcr_reg"/>
</dbReference>
<organism evidence="6 7">
    <name type="scientific">Pengzhenrongella frigida</name>
    <dbReference type="NCBI Taxonomy" id="1259133"/>
    <lineage>
        <taxon>Bacteria</taxon>
        <taxon>Bacillati</taxon>
        <taxon>Actinomycetota</taxon>
        <taxon>Actinomycetes</taxon>
        <taxon>Micrococcales</taxon>
        <taxon>Pengzhenrongella</taxon>
    </lineage>
</organism>
<feature type="domain" description="HTH gntR-type" evidence="5">
    <location>
        <begin position="2"/>
        <end position="71"/>
    </location>
</feature>
<dbReference type="InterPro" id="IPR011663">
    <property type="entry name" value="UTRA"/>
</dbReference>
<dbReference type="PANTHER" id="PTHR44846">
    <property type="entry name" value="MANNOSYL-D-GLYCERATE TRANSPORT/METABOLISM SYSTEM REPRESSOR MNGR-RELATED"/>
    <property type="match status" value="1"/>
</dbReference>
<dbReference type="InterPro" id="IPR028978">
    <property type="entry name" value="Chorismate_lyase_/UTRA_dom_sf"/>
</dbReference>
<dbReference type="SUPFAM" id="SSF46785">
    <property type="entry name" value="Winged helix' DNA-binding domain"/>
    <property type="match status" value="1"/>
</dbReference>
<keyword evidence="7" id="KW-1185">Reference proteome</keyword>
<keyword evidence="2" id="KW-0238">DNA-binding</keyword>
<dbReference type="GO" id="GO:0003700">
    <property type="term" value="F:DNA-binding transcription factor activity"/>
    <property type="evidence" value="ECO:0007669"/>
    <property type="project" value="InterPro"/>
</dbReference>
<dbReference type="Pfam" id="PF00392">
    <property type="entry name" value="GntR"/>
    <property type="match status" value="1"/>
</dbReference>
<evidence type="ECO:0000313" key="6">
    <source>
        <dbReference type="EMBL" id="RYV51329.1"/>
    </source>
</evidence>
<reference evidence="6 7" key="1">
    <citation type="submission" date="2019-01" db="EMBL/GenBank/DDBJ databases">
        <title>Novel species of Cellulomonas.</title>
        <authorList>
            <person name="Liu Q."/>
            <person name="Xin Y.-H."/>
        </authorList>
    </citation>
    <scope>NUCLEOTIDE SEQUENCE [LARGE SCALE GENOMIC DNA]</scope>
    <source>
        <strain evidence="6 7">HLT2-17</strain>
    </source>
</reference>
<dbReference type="PROSITE" id="PS50949">
    <property type="entry name" value="HTH_GNTR"/>
    <property type="match status" value="1"/>
</dbReference>
<feature type="region of interest" description="Disordered" evidence="4">
    <location>
        <begin position="242"/>
        <end position="261"/>
    </location>
</feature>
<name>A0A4Q5MZY9_9MICO</name>